<dbReference type="InParanoid" id="A0A1V8SB84"/>
<dbReference type="EMBL" id="NAJO01000072">
    <property type="protein sequence ID" value="OQN96111.1"/>
    <property type="molecule type" value="Genomic_DNA"/>
</dbReference>
<feature type="transmembrane region" description="Helical" evidence="1">
    <location>
        <begin position="12"/>
        <end position="34"/>
    </location>
</feature>
<sequence>MGAELGKIFGLSVTFSRVTAIVAGVVGVLLLSWVEARVAPFVAAAVTLATENNGIATTTTTAADTSISYEKAVEGAPLAPLLTFPRLLTLSLAMFVFGGSMYLFVFS</sequence>
<keyword evidence="1" id="KW-0472">Membrane</keyword>
<protein>
    <submittedName>
        <fullName evidence="2">Uncharacterized protein</fullName>
    </submittedName>
</protein>
<dbReference type="SUPFAM" id="SSF103473">
    <property type="entry name" value="MFS general substrate transporter"/>
    <property type="match status" value="1"/>
</dbReference>
<dbReference type="InterPro" id="IPR036259">
    <property type="entry name" value="MFS_trans_sf"/>
</dbReference>
<keyword evidence="3" id="KW-1185">Reference proteome</keyword>
<name>A0A1V8SB84_9PEZI</name>
<accession>A0A1V8SB84</accession>
<dbReference type="AlphaFoldDB" id="A0A1V8SB84"/>
<proteinExistence type="predicted"/>
<organism evidence="2 3">
    <name type="scientific">Cryoendolithus antarcticus</name>
    <dbReference type="NCBI Taxonomy" id="1507870"/>
    <lineage>
        <taxon>Eukaryota</taxon>
        <taxon>Fungi</taxon>
        <taxon>Dikarya</taxon>
        <taxon>Ascomycota</taxon>
        <taxon>Pezizomycotina</taxon>
        <taxon>Dothideomycetes</taxon>
        <taxon>Dothideomycetidae</taxon>
        <taxon>Cladosporiales</taxon>
        <taxon>Cladosporiaceae</taxon>
        <taxon>Cryoendolithus</taxon>
    </lineage>
</organism>
<gene>
    <name evidence="2" type="ORF">B0A48_18357</name>
</gene>
<keyword evidence="1" id="KW-1133">Transmembrane helix</keyword>
<feature type="transmembrane region" description="Helical" evidence="1">
    <location>
        <begin position="87"/>
        <end position="106"/>
    </location>
</feature>
<evidence type="ECO:0000313" key="3">
    <source>
        <dbReference type="Proteomes" id="UP000192596"/>
    </source>
</evidence>
<reference evidence="3" key="1">
    <citation type="submission" date="2017-03" db="EMBL/GenBank/DDBJ databases">
        <title>Genomes of endolithic fungi from Antarctica.</title>
        <authorList>
            <person name="Coleine C."/>
            <person name="Masonjones S."/>
            <person name="Stajich J.E."/>
        </authorList>
    </citation>
    <scope>NUCLEOTIDE SEQUENCE [LARGE SCALE GENOMIC DNA]</scope>
    <source>
        <strain evidence="3">CCFEE 5527</strain>
    </source>
</reference>
<dbReference type="Proteomes" id="UP000192596">
    <property type="component" value="Unassembled WGS sequence"/>
</dbReference>
<evidence type="ECO:0000313" key="2">
    <source>
        <dbReference type="EMBL" id="OQN96111.1"/>
    </source>
</evidence>
<keyword evidence="1" id="KW-0812">Transmembrane</keyword>
<evidence type="ECO:0000256" key="1">
    <source>
        <dbReference type="SAM" id="Phobius"/>
    </source>
</evidence>
<comment type="caution">
    <text evidence="2">The sequence shown here is derived from an EMBL/GenBank/DDBJ whole genome shotgun (WGS) entry which is preliminary data.</text>
</comment>